<dbReference type="Pfam" id="PF19259">
    <property type="entry name" value="Ty3_capsid"/>
    <property type="match status" value="1"/>
</dbReference>
<proteinExistence type="predicted"/>
<feature type="region of interest" description="Disordered" evidence="4">
    <location>
        <begin position="238"/>
        <end position="266"/>
    </location>
</feature>
<keyword evidence="2" id="KW-0862">Zinc</keyword>
<dbReference type="CDD" id="cd00303">
    <property type="entry name" value="retropepsin_like"/>
    <property type="match status" value="1"/>
</dbReference>
<dbReference type="PANTHER" id="PTHR46888:SF1">
    <property type="entry name" value="RIBONUCLEASE H"/>
    <property type="match status" value="1"/>
</dbReference>
<dbReference type="AlphaFoldDB" id="A0A2N5TX59"/>
<evidence type="ECO:0000256" key="4">
    <source>
        <dbReference type="SAM" id="MobiDB-lite"/>
    </source>
</evidence>
<reference evidence="6 7" key="1">
    <citation type="submission" date="2017-11" db="EMBL/GenBank/DDBJ databases">
        <title>De novo assembly and phasing of dikaryotic genomes from two isolates of Puccinia coronata f. sp. avenae, the causal agent of oat crown rust.</title>
        <authorList>
            <person name="Miller M.E."/>
            <person name="Zhang Y."/>
            <person name="Omidvar V."/>
            <person name="Sperschneider J."/>
            <person name="Schwessinger B."/>
            <person name="Raley C."/>
            <person name="Palmer J.M."/>
            <person name="Garnica D."/>
            <person name="Upadhyaya N."/>
            <person name="Rathjen J."/>
            <person name="Taylor J.M."/>
            <person name="Park R.F."/>
            <person name="Dodds P.N."/>
            <person name="Hirsch C.D."/>
            <person name="Kianian S.F."/>
            <person name="Figueroa M."/>
        </authorList>
    </citation>
    <scope>NUCLEOTIDE SEQUENCE [LARGE SCALE GENOMIC DNA]</scope>
    <source>
        <strain evidence="6">12SD80</strain>
    </source>
</reference>
<dbReference type="EMBL" id="PGCI01000310">
    <property type="protein sequence ID" value="PLW30080.1"/>
    <property type="molecule type" value="Genomic_DNA"/>
</dbReference>
<keyword evidence="2" id="KW-0863">Zinc-finger</keyword>
<dbReference type="Gene3D" id="2.40.70.10">
    <property type="entry name" value="Acid Proteases"/>
    <property type="match status" value="1"/>
</dbReference>
<dbReference type="InterPro" id="IPR021109">
    <property type="entry name" value="Peptidase_aspartic_dom_sf"/>
</dbReference>
<sequence length="525" mass="60149">MDERMADTRDEVILNLQHQIQQLVTNAANSEARLQQSQALIQQTQNQIQQLQEIRPEQRPETAKLPEFDGKGDVDIWIKKVETILRNRHYPENRWSATAIEALKDTAESFWYELASEWGNEDIPWATFKKKITDQFNYAHHQYDVRLALHSLKYTGADDFINKFKRLAMKLPRSKATDEDKKFLFTVNLPAHHREKILAAKCDTIDDMCLLLREMDRISKSSHYKGSSGNFNYFSGFRNNHQNPGHQQHRRTSSTPNFHRSGSSAAPMDLDAVDASKARCYNCNKIGHLSKDCPSPRKIKFKQDKGKSKPMLNLIDLEESETDCEKNLFFIEPVDSNTDMRDGLDMIKPAGLNPLAIRFVPGARKHGITRKLELNSLRLNQLGPEKSLPRYEFGIGGIICDTIIDSGAGAIYLDLQVGLELYERREMEVVQIKPRNVRLANGTVEQVKYIGRLKLYVDNSNMDIEAFLICLPEMDLILGLPWLCLTKAVPNYDDMSYSFVNSQGTVSYVRPHTSTRRERNGLNSL</sequence>
<evidence type="ECO:0000313" key="6">
    <source>
        <dbReference type="EMBL" id="PLW30080.1"/>
    </source>
</evidence>
<evidence type="ECO:0000259" key="5">
    <source>
        <dbReference type="PROSITE" id="PS50158"/>
    </source>
</evidence>
<evidence type="ECO:0000313" key="7">
    <source>
        <dbReference type="Proteomes" id="UP000235392"/>
    </source>
</evidence>
<feature type="domain" description="CCHC-type" evidence="5">
    <location>
        <begin position="279"/>
        <end position="295"/>
    </location>
</feature>
<feature type="coiled-coil region" evidence="3">
    <location>
        <begin position="13"/>
        <end position="54"/>
    </location>
</feature>
<evidence type="ECO:0000256" key="1">
    <source>
        <dbReference type="ARBA" id="ARBA00022664"/>
    </source>
</evidence>
<evidence type="ECO:0000256" key="3">
    <source>
        <dbReference type="SAM" id="Coils"/>
    </source>
</evidence>
<dbReference type="Gene3D" id="4.10.60.10">
    <property type="entry name" value="Zinc finger, CCHC-type"/>
    <property type="match status" value="1"/>
</dbReference>
<evidence type="ECO:0000256" key="2">
    <source>
        <dbReference type="PROSITE-ProRule" id="PRU00047"/>
    </source>
</evidence>
<gene>
    <name evidence="6" type="ORF">PCASD_17412</name>
</gene>
<comment type="caution">
    <text evidence="6">The sequence shown here is derived from an EMBL/GenBank/DDBJ whole genome shotgun (WGS) entry which is preliminary data.</text>
</comment>
<dbReference type="PANTHER" id="PTHR46888">
    <property type="entry name" value="ZINC KNUCKLE DOMAINCONTAINING PROTEIN-RELATED"/>
    <property type="match status" value="1"/>
</dbReference>
<dbReference type="GO" id="GO:0008270">
    <property type="term" value="F:zinc ion binding"/>
    <property type="evidence" value="ECO:0007669"/>
    <property type="project" value="UniProtKB-KW"/>
</dbReference>
<dbReference type="Pfam" id="PF00098">
    <property type="entry name" value="zf-CCHC"/>
    <property type="match status" value="1"/>
</dbReference>
<dbReference type="GO" id="GO:0006397">
    <property type="term" value="P:mRNA processing"/>
    <property type="evidence" value="ECO:0007669"/>
    <property type="project" value="UniProtKB-KW"/>
</dbReference>
<dbReference type="InterPro" id="IPR001878">
    <property type="entry name" value="Znf_CCHC"/>
</dbReference>
<dbReference type="Proteomes" id="UP000235392">
    <property type="component" value="Unassembled WGS sequence"/>
</dbReference>
<accession>A0A2N5TX59</accession>
<dbReference type="GO" id="GO:0003676">
    <property type="term" value="F:nucleic acid binding"/>
    <property type="evidence" value="ECO:0007669"/>
    <property type="project" value="InterPro"/>
</dbReference>
<keyword evidence="1" id="KW-0507">mRNA processing</keyword>
<dbReference type="InterPro" id="IPR045358">
    <property type="entry name" value="Ty3_capsid"/>
</dbReference>
<dbReference type="InterPro" id="IPR036875">
    <property type="entry name" value="Znf_CCHC_sf"/>
</dbReference>
<protein>
    <recommendedName>
        <fullName evidence="5">CCHC-type domain-containing protein</fullName>
    </recommendedName>
</protein>
<keyword evidence="3" id="KW-0175">Coiled coil</keyword>
<keyword evidence="2" id="KW-0479">Metal-binding</keyword>
<dbReference type="SMART" id="SM00343">
    <property type="entry name" value="ZnF_C2HC"/>
    <property type="match status" value="1"/>
</dbReference>
<feature type="compositionally biased region" description="Polar residues" evidence="4">
    <location>
        <begin position="253"/>
        <end position="264"/>
    </location>
</feature>
<dbReference type="PROSITE" id="PS50158">
    <property type="entry name" value="ZF_CCHC"/>
    <property type="match status" value="1"/>
</dbReference>
<dbReference type="SUPFAM" id="SSF57756">
    <property type="entry name" value="Retrovirus zinc finger-like domains"/>
    <property type="match status" value="1"/>
</dbReference>
<name>A0A2N5TX59_9BASI</name>
<organism evidence="6 7">
    <name type="scientific">Puccinia coronata f. sp. avenae</name>
    <dbReference type="NCBI Taxonomy" id="200324"/>
    <lineage>
        <taxon>Eukaryota</taxon>
        <taxon>Fungi</taxon>
        <taxon>Dikarya</taxon>
        <taxon>Basidiomycota</taxon>
        <taxon>Pucciniomycotina</taxon>
        <taxon>Pucciniomycetes</taxon>
        <taxon>Pucciniales</taxon>
        <taxon>Pucciniaceae</taxon>
        <taxon>Puccinia</taxon>
    </lineage>
</organism>